<dbReference type="InterPro" id="IPR036866">
    <property type="entry name" value="RibonucZ/Hydroxyglut_hydro"/>
</dbReference>
<dbReference type="PANTHER" id="PTHR13754">
    <property type="entry name" value="METALLO-BETA-LACTAMASE SUPERFAMILY PROTEIN"/>
    <property type="match status" value="1"/>
</dbReference>
<dbReference type="Proteomes" id="UP000093080">
    <property type="component" value="Unassembled WGS sequence"/>
</dbReference>
<name>A0A1B9F5H9_9BACT</name>
<dbReference type="EMBL" id="MAGO01000006">
    <property type="protein sequence ID" value="OCC15176.1"/>
    <property type="molecule type" value="Genomic_DNA"/>
</dbReference>
<protein>
    <submittedName>
        <fullName evidence="1">Metal-dependent hydrolases of the beta-lactamase superfamily II</fullName>
    </submittedName>
</protein>
<keyword evidence="2" id="KW-1185">Reference proteome</keyword>
<evidence type="ECO:0000313" key="2">
    <source>
        <dbReference type="Proteomes" id="UP000093080"/>
    </source>
</evidence>
<dbReference type="CDD" id="cd07713">
    <property type="entry name" value="DHPS-like_MBL-fold"/>
    <property type="match status" value="1"/>
</dbReference>
<comment type="caution">
    <text evidence="1">The sequence shown here is derived from an EMBL/GenBank/DDBJ whole genome shotgun (WGS) entry which is preliminary data.</text>
</comment>
<accession>A0A1B9F5H9</accession>
<dbReference type="SUPFAM" id="SSF56281">
    <property type="entry name" value="Metallo-hydrolase/oxidoreductase"/>
    <property type="match status" value="1"/>
</dbReference>
<gene>
    <name evidence="1" type="ORF">DBT_1296</name>
</gene>
<evidence type="ECO:0000313" key="1">
    <source>
        <dbReference type="EMBL" id="OCC15176.1"/>
    </source>
</evidence>
<dbReference type="InterPro" id="IPR041712">
    <property type="entry name" value="DHPS-like_MBL-fold"/>
</dbReference>
<dbReference type="AlphaFoldDB" id="A0A1B9F5H9"/>
<reference evidence="1 2" key="1">
    <citation type="submission" date="2016-06" db="EMBL/GenBank/DDBJ databases">
        <title>Respiratory ammonification of nitrate coupled to the oxidation of elemental sulfur in deep-sea autotrophic thermophilic bacteria.</title>
        <authorList>
            <person name="Slobodkina G.B."/>
            <person name="Mardanov A.V."/>
            <person name="Ravin N.V."/>
            <person name="Frolova A.A."/>
            <person name="Viryasiv M.B."/>
            <person name="Chernyh N.A."/>
            <person name="Bonch-Osmolovskaya E.A."/>
            <person name="Slobodkin A.I."/>
        </authorList>
    </citation>
    <scope>NUCLEOTIDE SEQUENCE [LARGE SCALE GENOMIC DNA]</scope>
    <source>
        <strain evidence="1 2">S69</strain>
    </source>
</reference>
<dbReference type="RefSeq" id="WP_067617868.1">
    <property type="nucleotide sequence ID" value="NZ_MAGO01000006.1"/>
</dbReference>
<dbReference type="PANTHER" id="PTHR13754:SF13">
    <property type="entry name" value="METALLO-BETA-LACTAMASE SUPERFAMILY PROTEIN (AFU_ORTHOLOGUE AFUA_3G07630)"/>
    <property type="match status" value="1"/>
</dbReference>
<dbReference type="GO" id="GO:0016787">
    <property type="term" value="F:hydrolase activity"/>
    <property type="evidence" value="ECO:0007669"/>
    <property type="project" value="UniProtKB-KW"/>
</dbReference>
<sequence>MIKITALVDDKTGRLKGGHGLSLWIDAFGQGILFDLGQGDVLLDNAKCLGIPIEDADIVVLSHGHYDHLGPLSYCLTQLEKARFFVNPNALKPKFCKKAGKITGIGIYVKNFHNKKVQWVDRPTWIFEDKVGVTGKISLRNKFEMENENFFLDPDGLIQDPFEDEQCMWINTASGLIIFLGCSHRGVINSISTVIDFVGKDEISYLIGGFHLISATKQKILNLINGLRDFKIEHIVPIHCTGQTAKTMLRAEFGNAFIDFSCGDTLICQE</sequence>
<dbReference type="OrthoDB" id="9803916at2"/>
<dbReference type="Gene3D" id="3.60.15.10">
    <property type="entry name" value="Ribonuclease Z/Hydroxyacylglutathione hydrolase-like"/>
    <property type="match status" value="1"/>
</dbReference>
<dbReference type="STRING" id="1156395.DBT_1296"/>
<dbReference type="InterPro" id="IPR052926">
    <property type="entry name" value="Metallo-beta-lactamase_dom"/>
</dbReference>
<organism evidence="1 2">
    <name type="scientific">Dissulfuribacter thermophilus</name>
    <dbReference type="NCBI Taxonomy" id="1156395"/>
    <lineage>
        <taxon>Bacteria</taxon>
        <taxon>Pseudomonadati</taxon>
        <taxon>Thermodesulfobacteriota</taxon>
        <taxon>Dissulfuribacteria</taxon>
        <taxon>Dissulfuribacterales</taxon>
        <taxon>Dissulfuribacteraceae</taxon>
        <taxon>Dissulfuribacter</taxon>
    </lineage>
</organism>
<keyword evidence="1" id="KW-0378">Hydrolase</keyword>
<dbReference type="GO" id="GO:0016740">
    <property type="term" value="F:transferase activity"/>
    <property type="evidence" value="ECO:0007669"/>
    <property type="project" value="TreeGrafter"/>
</dbReference>
<proteinExistence type="predicted"/>